<gene>
    <name evidence="1" type="ORF">D3227_31940</name>
</gene>
<dbReference type="EMBL" id="QZWZ01000042">
    <property type="protein sequence ID" value="RJT29465.1"/>
    <property type="molecule type" value="Genomic_DNA"/>
</dbReference>
<comment type="caution">
    <text evidence="1">The sequence shown here is derived from an EMBL/GenBank/DDBJ whole genome shotgun (WGS) entry which is preliminary data.</text>
</comment>
<organism evidence="1 2">
    <name type="scientific">Mesorhizobium waimense</name>
    <dbReference type="NCBI Taxonomy" id="1300307"/>
    <lineage>
        <taxon>Bacteria</taxon>
        <taxon>Pseudomonadati</taxon>
        <taxon>Pseudomonadota</taxon>
        <taxon>Alphaproteobacteria</taxon>
        <taxon>Hyphomicrobiales</taxon>
        <taxon>Phyllobacteriaceae</taxon>
        <taxon>Mesorhizobium</taxon>
    </lineage>
</organism>
<sequence>MFKIVAKGIDTGITRCWPPVLGLAAGGQPAFERAHAQANPRRDLPWRQAGLPQAQDFRIAVAALNRYIDLREHKKLALRQAA</sequence>
<dbReference type="Proteomes" id="UP000272706">
    <property type="component" value="Unassembled WGS sequence"/>
</dbReference>
<name>A0A3A5KAT5_9HYPH</name>
<reference evidence="1 2" key="1">
    <citation type="submission" date="2018-09" db="EMBL/GenBank/DDBJ databases">
        <title>Mesorhizobium carmichaelinearum sp. nov. isolated from Carmichaelinea spp. root nodules in New Zealand.</title>
        <authorList>
            <person name="De Meyer S.E."/>
        </authorList>
    </citation>
    <scope>NUCLEOTIDE SEQUENCE [LARGE SCALE GENOMIC DNA]</scope>
    <source>
        <strain evidence="1 2">ICMP19557</strain>
    </source>
</reference>
<protein>
    <submittedName>
        <fullName evidence="1">Uncharacterized protein</fullName>
    </submittedName>
</protein>
<evidence type="ECO:0000313" key="2">
    <source>
        <dbReference type="Proteomes" id="UP000272706"/>
    </source>
</evidence>
<evidence type="ECO:0000313" key="1">
    <source>
        <dbReference type="EMBL" id="RJT29465.1"/>
    </source>
</evidence>
<accession>A0A3A5KAT5</accession>
<dbReference type="AlphaFoldDB" id="A0A3A5KAT5"/>
<keyword evidence="2" id="KW-1185">Reference proteome</keyword>
<proteinExistence type="predicted"/>